<dbReference type="SUPFAM" id="SSF51120">
    <property type="entry name" value="beta-Roll"/>
    <property type="match status" value="2"/>
</dbReference>
<dbReference type="Proteomes" id="UP000681594">
    <property type="component" value="Unassembled WGS sequence"/>
</dbReference>
<evidence type="ECO:0000313" key="3">
    <source>
        <dbReference type="EMBL" id="MBP0444886.1"/>
    </source>
</evidence>
<dbReference type="EMBL" id="JAGIZB010000007">
    <property type="protein sequence ID" value="MBP0444886.1"/>
    <property type="molecule type" value="Genomic_DNA"/>
</dbReference>
<accession>A0ABS4AD37</accession>
<reference evidence="3 4" key="1">
    <citation type="submission" date="2021-03" db="EMBL/GenBank/DDBJ databases">
        <authorList>
            <person name="So Y."/>
        </authorList>
    </citation>
    <scope>NUCLEOTIDE SEQUENCE [LARGE SCALE GENOMIC DNA]</scope>
    <source>
        <strain evidence="3 4">SSH11</strain>
    </source>
</reference>
<dbReference type="InterPro" id="IPR001343">
    <property type="entry name" value="Hemolysn_Ca-bd"/>
</dbReference>
<protein>
    <submittedName>
        <fullName evidence="3">Calcium-binding protein</fullName>
    </submittedName>
</protein>
<organism evidence="3 4">
    <name type="scientific">Pararoseomonas baculiformis</name>
    <dbReference type="NCBI Taxonomy" id="2820812"/>
    <lineage>
        <taxon>Bacteria</taxon>
        <taxon>Pseudomonadati</taxon>
        <taxon>Pseudomonadota</taxon>
        <taxon>Alphaproteobacteria</taxon>
        <taxon>Acetobacterales</taxon>
        <taxon>Acetobacteraceae</taxon>
        <taxon>Pararoseomonas</taxon>
    </lineage>
</organism>
<dbReference type="InterPro" id="IPR011049">
    <property type="entry name" value="Serralysin-like_metalloprot_C"/>
</dbReference>
<dbReference type="InterPro" id="IPR050557">
    <property type="entry name" value="RTX_toxin/Mannuronan_C5-epim"/>
</dbReference>
<evidence type="ECO:0000313" key="4">
    <source>
        <dbReference type="Proteomes" id="UP000681594"/>
    </source>
</evidence>
<gene>
    <name evidence="3" type="ORF">J8J14_08825</name>
</gene>
<name>A0ABS4AD37_9PROT</name>
<comment type="subcellular location">
    <subcellularLocation>
        <location evidence="1">Secreted</location>
    </subcellularLocation>
</comment>
<evidence type="ECO:0000256" key="1">
    <source>
        <dbReference type="ARBA" id="ARBA00004613"/>
    </source>
</evidence>
<dbReference type="InterPro" id="IPR018511">
    <property type="entry name" value="Hemolysin-typ_Ca-bd_CS"/>
</dbReference>
<dbReference type="PROSITE" id="PS00330">
    <property type="entry name" value="HEMOLYSIN_CALCIUM"/>
    <property type="match status" value="3"/>
</dbReference>
<keyword evidence="2" id="KW-0964">Secreted</keyword>
<dbReference type="PANTHER" id="PTHR38340">
    <property type="entry name" value="S-LAYER PROTEIN"/>
    <property type="match status" value="1"/>
</dbReference>
<dbReference type="RefSeq" id="WP_209379143.1">
    <property type="nucleotide sequence ID" value="NZ_JAGIZB010000007.1"/>
</dbReference>
<dbReference type="Gene3D" id="2.150.10.10">
    <property type="entry name" value="Serralysin-like metalloprotease, C-terminal"/>
    <property type="match status" value="3"/>
</dbReference>
<proteinExistence type="predicted"/>
<dbReference type="PRINTS" id="PR00313">
    <property type="entry name" value="CABNDNGRPT"/>
</dbReference>
<dbReference type="PANTHER" id="PTHR38340:SF1">
    <property type="entry name" value="S-LAYER PROTEIN"/>
    <property type="match status" value="1"/>
</dbReference>
<dbReference type="Pfam" id="PF00353">
    <property type="entry name" value="HemolysinCabind"/>
    <property type="match status" value="4"/>
</dbReference>
<keyword evidence="4" id="KW-1185">Reference proteome</keyword>
<sequence length="318" mass="32690">MAQIGTNGADNRSAFNNIDRVIYTLDGDDIIDWGFIQPETFESDGFGIYLEAGRGNDVITGSNLTDFIDGGSGDDTLFGLGGHVSIRGPFEFGDTLYGGAGNDRLFGGSGGDYLNGGAGLDLLDGGTGNDVLDAGEGDDVLLGGAGIDTMAGGLGNDSYEVDDSRDVVFEGSIAAGSYDIVYAYADFTLPTNVEWLDMSYGIQVYGYGNAGDNTIIGNARQNVIQGGAGYDILIGGGGSDLFVVNPGFGVDVIRDFAAGAGTEDAVIFSSALFSSFEQVMANAAQVGSDTWIGDGQGNTLVLSNVSLGALSRDDFGFA</sequence>
<comment type="caution">
    <text evidence="3">The sequence shown here is derived from an EMBL/GenBank/DDBJ whole genome shotgun (WGS) entry which is preliminary data.</text>
</comment>
<evidence type="ECO:0000256" key="2">
    <source>
        <dbReference type="ARBA" id="ARBA00022525"/>
    </source>
</evidence>